<dbReference type="Gene3D" id="3.30.750.24">
    <property type="entry name" value="STAS domain"/>
    <property type="match status" value="1"/>
</dbReference>
<name>A0ABT2BFY4_9BURK</name>
<proteinExistence type="predicted"/>
<evidence type="ECO:0000313" key="4">
    <source>
        <dbReference type="Proteomes" id="UP001205861"/>
    </source>
</evidence>
<dbReference type="PANTHER" id="PTHR33745">
    <property type="entry name" value="RSBT ANTAGONIST PROTEIN RSBS-RELATED"/>
    <property type="match status" value="1"/>
</dbReference>
<keyword evidence="4" id="KW-1185">Reference proteome</keyword>
<dbReference type="InterPro" id="IPR002645">
    <property type="entry name" value="STAS_dom"/>
</dbReference>
<gene>
    <name evidence="3" type="ORF">NX773_04490</name>
</gene>
<keyword evidence="1" id="KW-0597">Phosphoprotein</keyword>
<dbReference type="InterPro" id="IPR051932">
    <property type="entry name" value="Bact_StressResp_Reg"/>
</dbReference>
<dbReference type="PROSITE" id="PS50801">
    <property type="entry name" value="STAS"/>
    <property type="match status" value="1"/>
</dbReference>
<comment type="caution">
    <text evidence="3">The sequence shown here is derived from an EMBL/GenBank/DDBJ whole genome shotgun (WGS) entry which is preliminary data.</text>
</comment>
<accession>A0ABT2BFY4</accession>
<dbReference type="SUPFAM" id="SSF52091">
    <property type="entry name" value="SpoIIaa-like"/>
    <property type="match status" value="1"/>
</dbReference>
<evidence type="ECO:0000259" key="2">
    <source>
        <dbReference type="PROSITE" id="PS50801"/>
    </source>
</evidence>
<dbReference type="Pfam" id="PF01740">
    <property type="entry name" value="STAS"/>
    <property type="match status" value="1"/>
</dbReference>
<dbReference type="InterPro" id="IPR025751">
    <property type="entry name" value="RsbRD_N_dom"/>
</dbReference>
<dbReference type="Pfam" id="PF14361">
    <property type="entry name" value="RsbRD_N"/>
    <property type="match status" value="1"/>
</dbReference>
<organism evidence="3 4">
    <name type="scientific">Massilia solisilvae</name>
    <dbReference type="NCBI Taxonomy" id="1811225"/>
    <lineage>
        <taxon>Bacteria</taxon>
        <taxon>Pseudomonadati</taxon>
        <taxon>Pseudomonadota</taxon>
        <taxon>Betaproteobacteria</taxon>
        <taxon>Burkholderiales</taxon>
        <taxon>Oxalobacteraceae</taxon>
        <taxon>Telluria group</taxon>
        <taxon>Massilia</taxon>
    </lineage>
</organism>
<protein>
    <submittedName>
        <fullName evidence="3">STAS domain-containing protein</fullName>
    </submittedName>
</protein>
<feature type="domain" description="STAS" evidence="2">
    <location>
        <begin position="163"/>
        <end position="274"/>
    </location>
</feature>
<dbReference type="RefSeq" id="WP_258855151.1">
    <property type="nucleotide sequence ID" value="NZ_JANUGV010000001.1"/>
</dbReference>
<sequence>MTTQDYAARISQLIQDHQADIGSEWIGQLEALTGRANAVSREQLRAHCQQFLAAFTKATRGGMLDNIEHRSWDDVRDLLADISSSRAKGGSTPSDTATFVFSLKQPLFSRLRDGFTGDSEGLATASWTISSLLDKLGLYTIEVFQKTRDQIIVRQQQELLELSTPVVKLWQGILALPLIGTLDSARTQVVMENILQKIVDTGAAIAIIDITGVPTVDTLVAQHLMKTIAAARLMGADCIISGIRPQIAQTIVHLGVNLEDVITKATLADAFLVALERTGTALVPAAKG</sequence>
<dbReference type="PANTHER" id="PTHR33745:SF3">
    <property type="entry name" value="RSBT CO-ANTAGONIST PROTEIN RSBRC"/>
    <property type="match status" value="1"/>
</dbReference>
<evidence type="ECO:0000313" key="3">
    <source>
        <dbReference type="EMBL" id="MCS0607424.1"/>
    </source>
</evidence>
<reference evidence="3 4" key="1">
    <citation type="submission" date="2022-08" db="EMBL/GenBank/DDBJ databases">
        <title>Reclassification of Massilia species as members of the genera Telluria, Duganella, Pseudoduganella, Mokoshia gen. nov. and Zemynaea gen. nov. using orthogonal and non-orthogonal genome-based approaches.</title>
        <authorList>
            <person name="Bowman J.P."/>
        </authorList>
    </citation>
    <scope>NUCLEOTIDE SEQUENCE [LARGE SCALE GENOMIC DNA]</scope>
    <source>
        <strain evidence="3 4">JCM 31607</strain>
    </source>
</reference>
<dbReference type="CDD" id="cd07041">
    <property type="entry name" value="STAS_RsbR_RsbS_like"/>
    <property type="match status" value="1"/>
</dbReference>
<dbReference type="EMBL" id="JANUGV010000001">
    <property type="protein sequence ID" value="MCS0607424.1"/>
    <property type="molecule type" value="Genomic_DNA"/>
</dbReference>
<dbReference type="Proteomes" id="UP001205861">
    <property type="component" value="Unassembled WGS sequence"/>
</dbReference>
<dbReference type="InterPro" id="IPR036513">
    <property type="entry name" value="STAS_dom_sf"/>
</dbReference>
<evidence type="ECO:0000256" key="1">
    <source>
        <dbReference type="ARBA" id="ARBA00022553"/>
    </source>
</evidence>